<keyword evidence="2" id="KW-1003">Cell membrane</keyword>
<feature type="transmembrane region" description="Helical" evidence="6">
    <location>
        <begin position="366"/>
        <end position="385"/>
    </location>
</feature>
<dbReference type="AlphaFoldDB" id="A0A2W5Q817"/>
<evidence type="ECO:0000256" key="1">
    <source>
        <dbReference type="ARBA" id="ARBA00004651"/>
    </source>
</evidence>
<evidence type="ECO:0000256" key="4">
    <source>
        <dbReference type="ARBA" id="ARBA00022989"/>
    </source>
</evidence>
<name>A0A2W5Q817_RHOSU</name>
<feature type="transmembrane region" description="Helical" evidence="6">
    <location>
        <begin position="116"/>
        <end position="137"/>
    </location>
</feature>
<feature type="transmembrane region" description="Helical" evidence="6">
    <location>
        <begin position="249"/>
        <end position="268"/>
    </location>
</feature>
<feature type="transmembrane region" description="Helical" evidence="6">
    <location>
        <begin position="222"/>
        <end position="243"/>
    </location>
</feature>
<keyword evidence="4 6" id="KW-1133">Transmembrane helix</keyword>
<evidence type="ECO:0000256" key="2">
    <source>
        <dbReference type="ARBA" id="ARBA00022475"/>
    </source>
</evidence>
<evidence type="ECO:0000313" key="8">
    <source>
        <dbReference type="Proteomes" id="UP000249185"/>
    </source>
</evidence>
<feature type="transmembrane region" description="Helical" evidence="6">
    <location>
        <begin position="92"/>
        <end position="110"/>
    </location>
</feature>
<organism evidence="7 8">
    <name type="scientific">Rhodovulum sulfidophilum</name>
    <name type="common">Rhodobacter sulfidophilus</name>
    <dbReference type="NCBI Taxonomy" id="35806"/>
    <lineage>
        <taxon>Bacteria</taxon>
        <taxon>Pseudomonadati</taxon>
        <taxon>Pseudomonadota</taxon>
        <taxon>Alphaproteobacteria</taxon>
        <taxon>Rhodobacterales</taxon>
        <taxon>Paracoccaceae</taxon>
        <taxon>Rhodovulum</taxon>
    </lineage>
</organism>
<evidence type="ECO:0000256" key="6">
    <source>
        <dbReference type="SAM" id="Phobius"/>
    </source>
</evidence>
<keyword evidence="5 6" id="KW-0472">Membrane</keyword>
<comment type="subcellular location">
    <subcellularLocation>
        <location evidence="1">Cell membrane</location>
        <topology evidence="1">Multi-pass membrane protein</topology>
    </subcellularLocation>
</comment>
<dbReference type="EMBL" id="QFPW01000016">
    <property type="protein sequence ID" value="PZQ47550.1"/>
    <property type="molecule type" value="Genomic_DNA"/>
</dbReference>
<feature type="transmembrane region" description="Helical" evidence="6">
    <location>
        <begin position="334"/>
        <end position="354"/>
    </location>
</feature>
<protein>
    <recommendedName>
        <fullName evidence="9">Polysaccharide biosynthesis protein C-terminal domain-containing protein</fullName>
    </recommendedName>
</protein>
<feature type="transmembrane region" description="Helical" evidence="6">
    <location>
        <begin position="175"/>
        <end position="194"/>
    </location>
</feature>
<evidence type="ECO:0000256" key="5">
    <source>
        <dbReference type="ARBA" id="ARBA00023136"/>
    </source>
</evidence>
<dbReference type="InterPro" id="IPR050833">
    <property type="entry name" value="Poly_Biosynth_Transport"/>
</dbReference>
<feature type="transmembrane region" description="Helical" evidence="6">
    <location>
        <begin position="42"/>
        <end position="61"/>
    </location>
</feature>
<evidence type="ECO:0008006" key="9">
    <source>
        <dbReference type="Google" id="ProtNLM"/>
    </source>
</evidence>
<feature type="transmembrane region" description="Helical" evidence="6">
    <location>
        <begin position="12"/>
        <end position="36"/>
    </location>
</feature>
<feature type="transmembrane region" description="Helical" evidence="6">
    <location>
        <begin position="297"/>
        <end position="314"/>
    </location>
</feature>
<dbReference type="GO" id="GO:0005886">
    <property type="term" value="C:plasma membrane"/>
    <property type="evidence" value="ECO:0007669"/>
    <property type="project" value="UniProtKB-SubCell"/>
</dbReference>
<dbReference type="Proteomes" id="UP000249185">
    <property type="component" value="Unassembled WGS sequence"/>
</dbReference>
<gene>
    <name evidence="7" type="ORF">DI556_17035</name>
</gene>
<sequence>MSAPARAPRVGLPILLALVGQVLVAGLSVLLARWLSPPEFEAYAVAAAAFTLMVTAAPLGADKLALRVLPPLAAARDAPAFRAYVGFATRRCLTGSAVAIAACLAILALSDVSAPARNALLASCAALPAATLAHLALEALTAAGRPAAALAIVRVGAPAVAGAAVLAIGPGIGTGAAAIAAWGAGWIVALGLAWRASPPGSPAVTRPGAPDAGWRALSAPLWVYRLVAGVMAQAGILALEFGGAPSVEVGAYAAATSLVALATVLATATNRLYAREISQAVARTDRAAIRRLRRRRAAWLAPVLLALLVLAFRFTDALLGLYRPEFVAAGHAAFRLLAVSAALSILLAPAASLLKLTDGTAALPRSVGAAVLVQALLLGVLVPGLGATGAAASYLAANVVLFGLVQYRARQRLAPPRTG</sequence>
<evidence type="ECO:0000313" key="7">
    <source>
        <dbReference type="EMBL" id="PZQ47550.1"/>
    </source>
</evidence>
<dbReference type="PANTHER" id="PTHR30250:SF11">
    <property type="entry name" value="O-ANTIGEN TRANSPORTER-RELATED"/>
    <property type="match status" value="1"/>
</dbReference>
<dbReference type="PANTHER" id="PTHR30250">
    <property type="entry name" value="PST FAMILY PREDICTED COLANIC ACID TRANSPORTER"/>
    <property type="match status" value="1"/>
</dbReference>
<evidence type="ECO:0000256" key="3">
    <source>
        <dbReference type="ARBA" id="ARBA00022692"/>
    </source>
</evidence>
<keyword evidence="3 6" id="KW-0812">Transmembrane</keyword>
<feature type="transmembrane region" description="Helical" evidence="6">
    <location>
        <begin position="391"/>
        <end position="409"/>
    </location>
</feature>
<feature type="transmembrane region" description="Helical" evidence="6">
    <location>
        <begin position="149"/>
        <end position="169"/>
    </location>
</feature>
<reference evidence="7 8" key="1">
    <citation type="submission" date="2017-08" db="EMBL/GenBank/DDBJ databases">
        <title>Infants hospitalized years apart are colonized by the same room-sourced microbial strains.</title>
        <authorList>
            <person name="Brooks B."/>
            <person name="Olm M.R."/>
            <person name="Firek B.A."/>
            <person name="Baker R."/>
            <person name="Thomas B.C."/>
            <person name="Morowitz M.J."/>
            <person name="Banfield J.F."/>
        </authorList>
    </citation>
    <scope>NUCLEOTIDE SEQUENCE [LARGE SCALE GENOMIC DNA]</scope>
    <source>
        <strain evidence="7">S2_005_002_R2_34</strain>
    </source>
</reference>
<proteinExistence type="predicted"/>
<comment type="caution">
    <text evidence="7">The sequence shown here is derived from an EMBL/GenBank/DDBJ whole genome shotgun (WGS) entry which is preliminary data.</text>
</comment>
<accession>A0A2W5Q817</accession>